<protein>
    <submittedName>
        <fullName evidence="2">Uncharacterized protein</fullName>
    </submittedName>
</protein>
<gene>
    <name evidence="2" type="ORF">BPA01_43200</name>
</gene>
<keyword evidence="3" id="KW-1185">Reference proteome</keyword>
<comment type="caution">
    <text evidence="2">The sequence shown here is derived from an EMBL/GenBank/DDBJ whole genome shotgun (WGS) entry which is preliminary data.</text>
</comment>
<accession>A0A4Y3PJR1</accession>
<proteinExistence type="predicted"/>
<dbReference type="AlphaFoldDB" id="A0A4Y3PJR1"/>
<feature type="transmembrane region" description="Helical" evidence="1">
    <location>
        <begin position="28"/>
        <end position="47"/>
    </location>
</feature>
<dbReference type="RefSeq" id="WP_167470315.1">
    <property type="nucleotide sequence ID" value="NZ_BJMH01000026.1"/>
</dbReference>
<keyword evidence="1" id="KW-0472">Membrane</keyword>
<evidence type="ECO:0000313" key="2">
    <source>
        <dbReference type="EMBL" id="GEB34740.1"/>
    </source>
</evidence>
<dbReference type="Proteomes" id="UP000316882">
    <property type="component" value="Unassembled WGS sequence"/>
</dbReference>
<keyword evidence="1" id="KW-1133">Transmembrane helix</keyword>
<reference evidence="2 3" key="1">
    <citation type="submission" date="2019-06" db="EMBL/GenBank/DDBJ databases">
        <title>Whole genome shotgun sequence of Brevibacillus parabrevis NBRC 12334.</title>
        <authorList>
            <person name="Hosoyama A."/>
            <person name="Uohara A."/>
            <person name="Ohji S."/>
            <person name="Ichikawa N."/>
        </authorList>
    </citation>
    <scope>NUCLEOTIDE SEQUENCE [LARGE SCALE GENOMIC DNA]</scope>
    <source>
        <strain evidence="2 3">NBRC 12334</strain>
    </source>
</reference>
<sequence length="58" mass="6882">MYDFFSAMFVVIFLLAWGIIVQVRSLPVKWMCLVVMLLFLWGLTELLDYMHPSAPHYE</sequence>
<name>A0A4Y3PJR1_BREPA</name>
<keyword evidence="1" id="KW-0812">Transmembrane</keyword>
<dbReference type="EMBL" id="BJMH01000026">
    <property type="protein sequence ID" value="GEB34740.1"/>
    <property type="molecule type" value="Genomic_DNA"/>
</dbReference>
<evidence type="ECO:0000313" key="3">
    <source>
        <dbReference type="Proteomes" id="UP000316882"/>
    </source>
</evidence>
<evidence type="ECO:0000256" key="1">
    <source>
        <dbReference type="SAM" id="Phobius"/>
    </source>
</evidence>
<organism evidence="2 3">
    <name type="scientific">Brevibacillus parabrevis</name>
    <dbReference type="NCBI Taxonomy" id="54914"/>
    <lineage>
        <taxon>Bacteria</taxon>
        <taxon>Bacillati</taxon>
        <taxon>Bacillota</taxon>
        <taxon>Bacilli</taxon>
        <taxon>Bacillales</taxon>
        <taxon>Paenibacillaceae</taxon>
        <taxon>Brevibacillus</taxon>
    </lineage>
</organism>